<dbReference type="Pfam" id="PF02595">
    <property type="entry name" value="Gly_kinase"/>
    <property type="match status" value="1"/>
</dbReference>
<proteinExistence type="inferred from homology"/>
<dbReference type="EC" id="2.7.1.31" evidence="4"/>
<gene>
    <name evidence="4" type="ORF">ACFOUO_09490</name>
</gene>
<evidence type="ECO:0000313" key="4">
    <source>
        <dbReference type="EMBL" id="MFC4077046.1"/>
    </source>
</evidence>
<sequence length="444" mass="46437">MSRRSNTIIVRPIIDRIGFNRPPVSYGGANMVLADRPPRIPGAEGREKNVKILVAPDSFKGSMTSTEAGQAIQKGIRRVLPHAVIEQVALADGGEGTVDAFLAVQGGKKIIRRVTGPLGDPVESILGVLPGGTIVMEAAAASGLPLIPEEKRNPWVATSRGTGELLRAALDLKPKEILIGLGGSAVVDGGIGFLQALGGRILDKDGREVLLGGQALEQVFQIDLSRLDSRLWETRIIAAVDVDNPLLGPAGAARIFGPQKGADPGMVERLERGMENYARLLGTAVGSDVGTQAGGGAAGGLGAALVAACGALLQSGFNLLADRIHLEQKIATADLIITGEGQIDSQSLRGKAPVGVGRLAVRYRTPAIAFTGFIGEGAHRLEEEGIQAVYTLVPGPVPLKEAQKRGAEFLTESVSRFFRGIVAVCENRNCGIKESSGEREGREG</sequence>
<dbReference type="NCBIfam" id="TIGR00045">
    <property type="entry name" value="glycerate kinase"/>
    <property type="match status" value="1"/>
</dbReference>
<protein>
    <submittedName>
        <fullName evidence="4">Glycerate kinase</fullName>
        <ecNumber evidence="4">2.7.1.31</ecNumber>
    </submittedName>
</protein>
<reference evidence="5" key="1">
    <citation type="journal article" date="2019" name="Int. J. Syst. Evol. Microbiol.">
        <title>The Global Catalogue of Microorganisms (GCM) 10K type strain sequencing project: providing services to taxonomists for standard genome sequencing and annotation.</title>
        <authorList>
            <consortium name="The Broad Institute Genomics Platform"/>
            <consortium name="The Broad Institute Genome Sequencing Center for Infectious Disease"/>
            <person name="Wu L."/>
            <person name="Ma J."/>
        </authorList>
    </citation>
    <scope>NUCLEOTIDE SEQUENCE [LARGE SCALE GENOMIC DNA]</scope>
    <source>
        <strain evidence="5">IBRC-M 10813</strain>
    </source>
</reference>
<dbReference type="InterPro" id="IPR018193">
    <property type="entry name" value="Glyc_kinase_flavodox-like_fold"/>
</dbReference>
<comment type="caution">
    <text evidence="4">The sequence shown here is derived from an EMBL/GenBank/DDBJ whole genome shotgun (WGS) entry which is preliminary data.</text>
</comment>
<name>A0ABV8JDN3_9BACL</name>
<dbReference type="InterPro" id="IPR018197">
    <property type="entry name" value="Glycerate_kinase_RE-like"/>
</dbReference>
<dbReference type="EMBL" id="JBHSAP010000009">
    <property type="protein sequence ID" value="MFC4077046.1"/>
    <property type="molecule type" value="Genomic_DNA"/>
</dbReference>
<dbReference type="Gene3D" id="3.90.1510.10">
    <property type="entry name" value="Glycerate kinase, domain 2"/>
    <property type="match status" value="1"/>
</dbReference>
<dbReference type="PANTHER" id="PTHR21599:SF0">
    <property type="entry name" value="GLYCERATE KINASE"/>
    <property type="match status" value="1"/>
</dbReference>
<evidence type="ECO:0000256" key="3">
    <source>
        <dbReference type="ARBA" id="ARBA00022777"/>
    </source>
</evidence>
<keyword evidence="2 4" id="KW-0808">Transferase</keyword>
<dbReference type="GO" id="GO:0008887">
    <property type="term" value="F:glycerate kinase activity"/>
    <property type="evidence" value="ECO:0007669"/>
    <property type="project" value="UniProtKB-EC"/>
</dbReference>
<dbReference type="InterPro" id="IPR036129">
    <property type="entry name" value="Glycerate_kinase_sf"/>
</dbReference>
<dbReference type="SUPFAM" id="SSF110738">
    <property type="entry name" value="Glycerate kinase I"/>
    <property type="match status" value="1"/>
</dbReference>
<evidence type="ECO:0000256" key="1">
    <source>
        <dbReference type="ARBA" id="ARBA00006284"/>
    </source>
</evidence>
<dbReference type="Proteomes" id="UP001595843">
    <property type="component" value="Unassembled WGS sequence"/>
</dbReference>
<organism evidence="4 5">
    <name type="scientific">Salinithrix halophila</name>
    <dbReference type="NCBI Taxonomy" id="1485204"/>
    <lineage>
        <taxon>Bacteria</taxon>
        <taxon>Bacillati</taxon>
        <taxon>Bacillota</taxon>
        <taxon>Bacilli</taxon>
        <taxon>Bacillales</taxon>
        <taxon>Thermoactinomycetaceae</taxon>
        <taxon>Salinithrix</taxon>
    </lineage>
</organism>
<comment type="similarity">
    <text evidence="1">Belongs to the glycerate kinase type-1 family.</text>
</comment>
<dbReference type="InterPro" id="IPR004381">
    <property type="entry name" value="Glycerate_kinase"/>
</dbReference>
<keyword evidence="3 4" id="KW-0418">Kinase</keyword>
<accession>A0ABV8JDN3</accession>
<evidence type="ECO:0000313" key="5">
    <source>
        <dbReference type="Proteomes" id="UP001595843"/>
    </source>
</evidence>
<dbReference type="PANTHER" id="PTHR21599">
    <property type="entry name" value="GLYCERATE KINASE"/>
    <property type="match status" value="1"/>
</dbReference>
<evidence type="ECO:0000256" key="2">
    <source>
        <dbReference type="ARBA" id="ARBA00022679"/>
    </source>
</evidence>
<dbReference type="Gene3D" id="3.40.50.10350">
    <property type="entry name" value="Glycerate kinase, domain 1"/>
    <property type="match status" value="1"/>
</dbReference>
<keyword evidence="5" id="KW-1185">Reference proteome</keyword>